<accession>A0A6J7ANJ4</accession>
<dbReference type="EMBL" id="CAFBPM010000014">
    <property type="protein sequence ID" value="CAB5027671.1"/>
    <property type="molecule type" value="Genomic_DNA"/>
</dbReference>
<dbReference type="EMBL" id="CAFBLT010000003">
    <property type="protein sequence ID" value="CAB4883210.1"/>
    <property type="molecule type" value="Genomic_DNA"/>
</dbReference>
<dbReference type="PROSITE" id="PS00855">
    <property type="entry name" value="SPASE_II"/>
    <property type="match status" value="1"/>
</dbReference>
<keyword evidence="4" id="KW-0378">Hydrolase</keyword>
<name>A0A6J7ANJ4_9ZZZZ</name>
<evidence type="ECO:0000313" key="9">
    <source>
        <dbReference type="EMBL" id="CAB4883210.1"/>
    </source>
</evidence>
<dbReference type="NCBIfam" id="TIGR00077">
    <property type="entry name" value="lspA"/>
    <property type="match status" value="1"/>
</dbReference>
<dbReference type="HAMAP" id="MF_00161">
    <property type="entry name" value="LspA"/>
    <property type="match status" value="1"/>
</dbReference>
<dbReference type="PANTHER" id="PTHR33695:SF1">
    <property type="entry name" value="LIPOPROTEIN SIGNAL PEPTIDASE"/>
    <property type="match status" value="1"/>
</dbReference>
<keyword evidence="3 7" id="KW-0812">Transmembrane</keyword>
<gene>
    <name evidence="8" type="ORF">UFOPK3164_01686</name>
    <name evidence="9" type="ORF">UFOPK3427_01733</name>
    <name evidence="10" type="ORF">UFOPK4112_01346</name>
</gene>
<feature type="transmembrane region" description="Helical" evidence="7">
    <location>
        <begin position="74"/>
        <end position="98"/>
    </location>
</feature>
<keyword evidence="5 7" id="KW-1133">Transmembrane helix</keyword>
<evidence type="ECO:0000313" key="8">
    <source>
        <dbReference type="EMBL" id="CAB4834521.1"/>
    </source>
</evidence>
<dbReference type="EMBL" id="CAFABE010000130">
    <property type="protein sequence ID" value="CAB4834521.1"/>
    <property type="molecule type" value="Genomic_DNA"/>
</dbReference>
<evidence type="ECO:0000313" key="10">
    <source>
        <dbReference type="EMBL" id="CAB5027671.1"/>
    </source>
</evidence>
<organism evidence="8">
    <name type="scientific">freshwater metagenome</name>
    <dbReference type="NCBI Taxonomy" id="449393"/>
    <lineage>
        <taxon>unclassified sequences</taxon>
        <taxon>metagenomes</taxon>
        <taxon>ecological metagenomes</taxon>
    </lineage>
</organism>
<dbReference type="PANTHER" id="PTHR33695">
    <property type="entry name" value="LIPOPROTEIN SIGNAL PEPTIDASE"/>
    <property type="match status" value="1"/>
</dbReference>
<dbReference type="GO" id="GO:0006508">
    <property type="term" value="P:proteolysis"/>
    <property type="evidence" value="ECO:0007669"/>
    <property type="project" value="UniProtKB-KW"/>
</dbReference>
<evidence type="ECO:0000256" key="5">
    <source>
        <dbReference type="ARBA" id="ARBA00022989"/>
    </source>
</evidence>
<evidence type="ECO:0000256" key="3">
    <source>
        <dbReference type="ARBA" id="ARBA00022692"/>
    </source>
</evidence>
<dbReference type="AlphaFoldDB" id="A0A6J7ANJ4"/>
<evidence type="ECO:0000256" key="4">
    <source>
        <dbReference type="ARBA" id="ARBA00022801"/>
    </source>
</evidence>
<evidence type="ECO:0000256" key="1">
    <source>
        <dbReference type="ARBA" id="ARBA00022475"/>
    </source>
</evidence>
<evidence type="ECO:0000256" key="7">
    <source>
        <dbReference type="SAM" id="Phobius"/>
    </source>
</evidence>
<dbReference type="PRINTS" id="PR00781">
    <property type="entry name" value="LIPOSIGPTASE"/>
</dbReference>
<dbReference type="InterPro" id="IPR001872">
    <property type="entry name" value="Peptidase_A8"/>
</dbReference>
<dbReference type="Pfam" id="PF01252">
    <property type="entry name" value="Peptidase_A8"/>
    <property type="match status" value="1"/>
</dbReference>
<protein>
    <submittedName>
        <fullName evidence="8">Unannotated protein</fullName>
    </submittedName>
</protein>
<keyword evidence="6 7" id="KW-0472">Membrane</keyword>
<sequence>MCDSEPESFLSESPTTGHRPLRRAWIPFAVAAGVIVIDQVTKSLAQHHLSIYPHHVFGPFGFQLTYNTGSSFSLFSGSTTLLTILDVIFVLVLGVVAFRTTSPAIRVGMGLILGGALGNLIDRFIAHHNGGVVDFVTLTHWPTFNGADSAITIGVIVVIVSLLFDRRPSPTPDSSQ</sequence>
<keyword evidence="2" id="KW-0645">Protease</keyword>
<reference evidence="8" key="1">
    <citation type="submission" date="2020-05" db="EMBL/GenBank/DDBJ databases">
        <authorList>
            <person name="Chiriac C."/>
            <person name="Salcher M."/>
            <person name="Ghai R."/>
            <person name="Kavagutti S V."/>
        </authorList>
    </citation>
    <scope>NUCLEOTIDE SEQUENCE</scope>
</reference>
<feature type="transmembrane region" description="Helical" evidence="7">
    <location>
        <begin position="105"/>
        <end position="126"/>
    </location>
</feature>
<dbReference type="GO" id="GO:0004190">
    <property type="term" value="F:aspartic-type endopeptidase activity"/>
    <property type="evidence" value="ECO:0007669"/>
    <property type="project" value="InterPro"/>
</dbReference>
<evidence type="ECO:0000256" key="2">
    <source>
        <dbReference type="ARBA" id="ARBA00022670"/>
    </source>
</evidence>
<keyword evidence="1" id="KW-1003">Cell membrane</keyword>
<evidence type="ECO:0000256" key="6">
    <source>
        <dbReference type="ARBA" id="ARBA00023136"/>
    </source>
</evidence>
<feature type="transmembrane region" description="Helical" evidence="7">
    <location>
        <begin position="146"/>
        <end position="164"/>
    </location>
</feature>
<proteinExistence type="inferred from homology"/>
<dbReference type="GO" id="GO:0016020">
    <property type="term" value="C:membrane"/>
    <property type="evidence" value="ECO:0007669"/>
    <property type="project" value="InterPro"/>
</dbReference>